<comment type="similarity">
    <text evidence="1">Belongs to the thiolase-like superfamily. Chalcone/stilbene synthases family.</text>
</comment>
<sequence length="349" mass="36541">MPVHVTKPVTVLAGHKVTTQEICAEIRTRMPEHPRLGAFLRSMGGCGVDTRYFSRPFAEVVEDVGVASRNRTAFADARSMAVAAARRALAAVGLASGDIDAIVASHTTSWTVPGLDVHLVEALGLRPDVSRVALTSSACAGGTQALIRAADQLAARPGGKVLVVVAEALSTIYHAHEDNIESMIYKVLFGDSAGACVVTDVPLESGFAIESAFEYVLPNSLDRYWSEVDAAGVHFRSTRKALGAPKEVLPAVLGWLGSWRPEFAVIHPGGPRIISEVAAALGLGEQDAGHSFASLEENGNLGGNAVLDVLGRNHATPPPDGAEGLIVAFGPGFSAACVRGVWRAPTAER</sequence>
<evidence type="ECO:0000313" key="6">
    <source>
        <dbReference type="EMBL" id="ADC96652.1"/>
    </source>
</evidence>
<evidence type="ECO:0000256" key="1">
    <source>
        <dbReference type="ARBA" id="ARBA00005531"/>
    </source>
</evidence>
<evidence type="ECO:0000259" key="5">
    <source>
        <dbReference type="Pfam" id="PF02797"/>
    </source>
</evidence>
<gene>
    <name evidence="6" type="primary">lpmD</name>
</gene>
<dbReference type="PANTHER" id="PTHR11877:SF46">
    <property type="entry name" value="TYPE III POLYKETIDE SYNTHASE A"/>
    <property type="match status" value="1"/>
</dbReference>
<dbReference type="InterPro" id="IPR016039">
    <property type="entry name" value="Thiolase-like"/>
</dbReference>
<dbReference type="Pfam" id="PF00195">
    <property type="entry name" value="Chal_sti_synt_N"/>
    <property type="match status" value="1"/>
</dbReference>
<accession>D3X710</accession>
<evidence type="ECO:0000256" key="2">
    <source>
        <dbReference type="ARBA" id="ARBA00022679"/>
    </source>
</evidence>
<reference evidence="6" key="1">
    <citation type="journal article" date="2010" name="ChemBioChem">
        <title>Analysis of the liposidomycin gene cluster leads to the identification of new caprazamycin derivatives.</title>
        <authorList>
            <person name="Kaysser L."/>
            <person name="Siebenberg S."/>
            <person name="Kammerer B."/>
            <person name="Gust B."/>
        </authorList>
    </citation>
    <scope>NUCLEOTIDE SEQUENCE</scope>
</reference>
<dbReference type="Gene3D" id="3.40.47.10">
    <property type="match status" value="2"/>
</dbReference>
<dbReference type="Pfam" id="PF02797">
    <property type="entry name" value="Chal_sti_synt_C"/>
    <property type="match status" value="1"/>
</dbReference>
<dbReference type="PANTHER" id="PTHR11877">
    <property type="entry name" value="HYDROXYMETHYLGLUTARYL-COA SYNTHASE"/>
    <property type="match status" value="1"/>
</dbReference>
<dbReference type="InterPro" id="IPR001099">
    <property type="entry name" value="Chalcone/stilbene_synt_N"/>
</dbReference>
<dbReference type="GO" id="GO:0030639">
    <property type="term" value="P:polyketide biosynthetic process"/>
    <property type="evidence" value="ECO:0007669"/>
    <property type="project" value="TreeGrafter"/>
</dbReference>
<keyword evidence="2" id="KW-0808">Transferase</keyword>
<protein>
    <submittedName>
        <fullName evidence="6">Type III PKS</fullName>
    </submittedName>
</protein>
<dbReference type="InterPro" id="IPR011141">
    <property type="entry name" value="Polyketide_synthase_type-III"/>
</dbReference>
<dbReference type="PIRSF" id="PIRSF000451">
    <property type="entry name" value="PKS_III"/>
    <property type="match status" value="1"/>
</dbReference>
<dbReference type="AlphaFoldDB" id="D3X710"/>
<organism evidence="6">
    <name type="scientific">Streptomyces sp. SN-1061M</name>
    <dbReference type="NCBI Taxonomy" id="722721"/>
    <lineage>
        <taxon>Bacteria</taxon>
        <taxon>Bacillati</taxon>
        <taxon>Actinomycetota</taxon>
        <taxon>Actinomycetes</taxon>
        <taxon>Kitasatosporales</taxon>
        <taxon>Streptomycetaceae</taxon>
        <taxon>Streptomyces</taxon>
    </lineage>
</organism>
<feature type="active site" description="Acyl-thioester intermediate" evidence="3">
    <location>
        <position position="139"/>
    </location>
</feature>
<feature type="domain" description="Chalcone/stilbene synthase C-terminal" evidence="5">
    <location>
        <begin position="257"/>
        <end position="334"/>
    </location>
</feature>
<dbReference type="InterPro" id="IPR012328">
    <property type="entry name" value="Chalcone/stilbene_synt_C"/>
</dbReference>
<feature type="domain" description="Chalcone/stilbene synthase N-terminal" evidence="4">
    <location>
        <begin position="66"/>
        <end position="199"/>
    </location>
</feature>
<name>D3X710_9ACTN</name>
<evidence type="ECO:0000259" key="4">
    <source>
        <dbReference type="Pfam" id="PF00195"/>
    </source>
</evidence>
<proteinExistence type="inferred from homology"/>
<dbReference type="GO" id="GO:0016747">
    <property type="term" value="F:acyltransferase activity, transferring groups other than amino-acyl groups"/>
    <property type="evidence" value="ECO:0007669"/>
    <property type="project" value="InterPro"/>
</dbReference>
<dbReference type="SUPFAM" id="SSF53901">
    <property type="entry name" value="Thiolase-like"/>
    <property type="match status" value="2"/>
</dbReference>
<dbReference type="EMBL" id="GU219978">
    <property type="protein sequence ID" value="ADC96652.1"/>
    <property type="molecule type" value="Genomic_DNA"/>
</dbReference>
<evidence type="ECO:0000256" key="3">
    <source>
        <dbReference type="PIRSR" id="PIRSR000451-1"/>
    </source>
</evidence>